<evidence type="ECO:0000256" key="3">
    <source>
        <dbReference type="ARBA" id="ARBA00023002"/>
    </source>
</evidence>
<proteinExistence type="predicted"/>
<evidence type="ECO:0000256" key="1">
    <source>
        <dbReference type="ARBA" id="ARBA00022630"/>
    </source>
</evidence>
<dbReference type="RefSeq" id="WP_159542026.1">
    <property type="nucleotide sequence ID" value="NZ_CP047156.1"/>
</dbReference>
<evidence type="ECO:0000313" key="5">
    <source>
        <dbReference type="EMBL" id="QHB98987.1"/>
    </source>
</evidence>
<name>A0A7L4YIG2_9ACTN</name>
<dbReference type="Pfam" id="PF03450">
    <property type="entry name" value="CO_deh_flav_C"/>
    <property type="match status" value="1"/>
</dbReference>
<keyword evidence="3" id="KW-0560">Oxidoreductase</keyword>
<dbReference type="SUPFAM" id="SSF56176">
    <property type="entry name" value="FAD-binding/transporter-associated domain-like"/>
    <property type="match status" value="1"/>
</dbReference>
<dbReference type="Gene3D" id="3.30.43.10">
    <property type="entry name" value="Uridine Diphospho-n-acetylenolpyruvylglucosamine Reductase, domain 2"/>
    <property type="match status" value="1"/>
</dbReference>
<dbReference type="Proteomes" id="UP000463857">
    <property type="component" value="Chromosome"/>
</dbReference>
<evidence type="ECO:0000259" key="4">
    <source>
        <dbReference type="PROSITE" id="PS51387"/>
    </source>
</evidence>
<reference evidence="5 6" key="1">
    <citation type="journal article" date="2018" name="Int. J. Syst. Evol. Microbiol.">
        <title>Epidermidibacterium keratini gen. nov., sp. nov., a member of the family Sporichthyaceae, isolated from keratin epidermis.</title>
        <authorList>
            <person name="Lee D.G."/>
            <person name="Trujillo M.E."/>
            <person name="Kang S."/>
            <person name="Nam J.J."/>
            <person name="Kim Y.J."/>
        </authorList>
    </citation>
    <scope>NUCLEOTIDE SEQUENCE [LARGE SCALE GENOMIC DNA]</scope>
    <source>
        <strain evidence="5 6">EPI-7</strain>
    </source>
</reference>
<feature type="domain" description="FAD-binding PCMH-type" evidence="4">
    <location>
        <begin position="1"/>
        <end position="177"/>
    </location>
</feature>
<protein>
    <submittedName>
        <fullName evidence="5">Xanthine dehydrogenase family protein subunit M</fullName>
    </submittedName>
</protein>
<gene>
    <name evidence="5" type="ORF">EK0264_00850</name>
</gene>
<dbReference type="SMART" id="SM01092">
    <property type="entry name" value="CO_deh_flav_C"/>
    <property type="match status" value="1"/>
</dbReference>
<keyword evidence="1" id="KW-0285">Flavoprotein</keyword>
<dbReference type="AlphaFoldDB" id="A0A7L4YIG2"/>
<dbReference type="Pfam" id="PF00941">
    <property type="entry name" value="FAD_binding_5"/>
    <property type="match status" value="1"/>
</dbReference>
<dbReference type="InterPro" id="IPR005107">
    <property type="entry name" value="CO_DH_flav_C"/>
</dbReference>
<dbReference type="OrthoDB" id="9793944at2"/>
<evidence type="ECO:0000256" key="2">
    <source>
        <dbReference type="ARBA" id="ARBA00022827"/>
    </source>
</evidence>
<dbReference type="PROSITE" id="PS51387">
    <property type="entry name" value="FAD_PCMH"/>
    <property type="match status" value="1"/>
</dbReference>
<dbReference type="InterPro" id="IPR016167">
    <property type="entry name" value="FAD-bd_PCMH_sub1"/>
</dbReference>
<dbReference type="InterPro" id="IPR036318">
    <property type="entry name" value="FAD-bd_PCMH-like_sf"/>
</dbReference>
<evidence type="ECO:0000313" key="6">
    <source>
        <dbReference type="Proteomes" id="UP000463857"/>
    </source>
</evidence>
<dbReference type="GO" id="GO:0071949">
    <property type="term" value="F:FAD binding"/>
    <property type="evidence" value="ECO:0007669"/>
    <property type="project" value="InterPro"/>
</dbReference>
<dbReference type="KEGG" id="eke:EK0264_00850"/>
<keyword evidence="2" id="KW-0274">FAD</keyword>
<organism evidence="5 6">
    <name type="scientific">Epidermidibacterium keratini</name>
    <dbReference type="NCBI Taxonomy" id="1891644"/>
    <lineage>
        <taxon>Bacteria</taxon>
        <taxon>Bacillati</taxon>
        <taxon>Actinomycetota</taxon>
        <taxon>Actinomycetes</taxon>
        <taxon>Sporichthyales</taxon>
        <taxon>Sporichthyaceae</taxon>
        <taxon>Epidermidibacterium</taxon>
    </lineage>
</organism>
<dbReference type="Gene3D" id="3.30.465.10">
    <property type="match status" value="1"/>
</dbReference>
<dbReference type="SUPFAM" id="SSF55447">
    <property type="entry name" value="CO dehydrogenase flavoprotein C-terminal domain-like"/>
    <property type="match status" value="1"/>
</dbReference>
<dbReference type="InterPro" id="IPR002346">
    <property type="entry name" value="Mopterin_DH_FAD-bd"/>
</dbReference>
<dbReference type="InterPro" id="IPR051312">
    <property type="entry name" value="Diverse_Substr_Oxidored"/>
</dbReference>
<accession>A0A7L4YIG2</accession>
<dbReference type="EMBL" id="CP047156">
    <property type="protein sequence ID" value="QHB98987.1"/>
    <property type="molecule type" value="Genomic_DNA"/>
</dbReference>
<dbReference type="InterPro" id="IPR036683">
    <property type="entry name" value="CO_DH_flav_C_dom_sf"/>
</dbReference>
<dbReference type="Gene3D" id="3.30.390.50">
    <property type="entry name" value="CO dehydrogenase flavoprotein, C-terminal domain"/>
    <property type="match status" value="1"/>
</dbReference>
<dbReference type="InterPro" id="IPR016169">
    <property type="entry name" value="FAD-bd_PCMH_sub2"/>
</dbReference>
<sequence length="284" mass="29838">MKPAPFDWYGPTTTAEAVDCLAKAGSDGKVLAGGQSLIPMLAMRLAEPKALVDLNAVRELSYIRSGEDGVRVGALTRHAELERHADTQRLVPIVGQGLRNVAHATIRNRGTTVGSIAHADPSGEMTSVLALTGGHVVVQSAQGSRTVGWDDFFVGALESCLQPGELAVEAFFPAMTAKSGSAYVELSRRHGDYAMCGVGAIVEVDESRVTSAKVSFISVTETPIVIDLTDAWNEGAEAAAQVARESIDPVGDIHASAEYRTHLAGVLAVQAIGEAIKHAKERAA</sequence>
<dbReference type="InterPro" id="IPR016166">
    <property type="entry name" value="FAD-bd_PCMH"/>
</dbReference>
<dbReference type="PANTHER" id="PTHR42659">
    <property type="entry name" value="XANTHINE DEHYDROGENASE SUBUNIT C-RELATED"/>
    <property type="match status" value="1"/>
</dbReference>
<keyword evidence="6" id="KW-1185">Reference proteome</keyword>
<dbReference type="PANTHER" id="PTHR42659:SF2">
    <property type="entry name" value="XANTHINE DEHYDROGENASE SUBUNIT C-RELATED"/>
    <property type="match status" value="1"/>
</dbReference>
<dbReference type="InParanoid" id="A0A7L4YIG2"/>
<dbReference type="GO" id="GO:0016491">
    <property type="term" value="F:oxidoreductase activity"/>
    <property type="evidence" value="ECO:0007669"/>
    <property type="project" value="UniProtKB-KW"/>
</dbReference>